<comment type="caution">
    <text evidence="2">The sequence shown here is derived from an EMBL/GenBank/DDBJ whole genome shotgun (WGS) entry which is preliminary data.</text>
</comment>
<feature type="region of interest" description="Disordered" evidence="1">
    <location>
        <begin position="1"/>
        <end position="23"/>
    </location>
</feature>
<dbReference type="GO" id="GO:0008483">
    <property type="term" value="F:transaminase activity"/>
    <property type="evidence" value="ECO:0007669"/>
    <property type="project" value="UniProtKB-KW"/>
</dbReference>
<keyword evidence="3" id="KW-1185">Reference proteome</keyword>
<evidence type="ECO:0000313" key="3">
    <source>
        <dbReference type="Proteomes" id="UP000594638"/>
    </source>
</evidence>
<protein>
    <submittedName>
        <fullName evidence="2">Probable aminotransferase ACS12</fullName>
    </submittedName>
</protein>
<dbReference type="OrthoDB" id="1737186at2759"/>
<sequence length="90" mass="10017">MDSEPKTHAEQHVAHSTPTRKSKARLIEKKSCLALHHDLLTRGSIERVRVSARASSIVKPNDSPYYIGLARVLEDQYGETNKPNGIIQLG</sequence>
<proteinExistence type="predicted"/>
<organism evidence="2 3">
    <name type="scientific">Olea europaea subsp. europaea</name>
    <dbReference type="NCBI Taxonomy" id="158383"/>
    <lineage>
        <taxon>Eukaryota</taxon>
        <taxon>Viridiplantae</taxon>
        <taxon>Streptophyta</taxon>
        <taxon>Embryophyta</taxon>
        <taxon>Tracheophyta</taxon>
        <taxon>Spermatophyta</taxon>
        <taxon>Magnoliopsida</taxon>
        <taxon>eudicotyledons</taxon>
        <taxon>Gunneridae</taxon>
        <taxon>Pentapetalae</taxon>
        <taxon>asterids</taxon>
        <taxon>lamiids</taxon>
        <taxon>Lamiales</taxon>
        <taxon>Oleaceae</taxon>
        <taxon>Oleeae</taxon>
        <taxon>Olea</taxon>
    </lineage>
</organism>
<evidence type="ECO:0000313" key="2">
    <source>
        <dbReference type="EMBL" id="CAA2962999.1"/>
    </source>
</evidence>
<dbReference type="Gramene" id="OE9A091852T1">
    <property type="protein sequence ID" value="OE9A091852C1"/>
    <property type="gene ID" value="OE9A091852"/>
</dbReference>
<keyword evidence="2" id="KW-0032">Aminotransferase</keyword>
<reference evidence="2 3" key="1">
    <citation type="submission" date="2019-12" db="EMBL/GenBank/DDBJ databases">
        <authorList>
            <person name="Alioto T."/>
            <person name="Alioto T."/>
            <person name="Gomez Garrido J."/>
        </authorList>
    </citation>
    <scope>NUCLEOTIDE SEQUENCE [LARGE SCALE GENOMIC DNA]</scope>
</reference>
<accession>A0A8S0Q6U0</accession>
<dbReference type="EMBL" id="CACTIH010001806">
    <property type="protein sequence ID" value="CAA2962999.1"/>
    <property type="molecule type" value="Genomic_DNA"/>
</dbReference>
<dbReference type="Proteomes" id="UP000594638">
    <property type="component" value="Unassembled WGS sequence"/>
</dbReference>
<dbReference type="AlphaFoldDB" id="A0A8S0Q6U0"/>
<evidence type="ECO:0000256" key="1">
    <source>
        <dbReference type="SAM" id="MobiDB-lite"/>
    </source>
</evidence>
<keyword evidence="2" id="KW-0808">Transferase</keyword>
<gene>
    <name evidence="2" type="ORF">OLEA9_A091852</name>
</gene>
<name>A0A8S0Q6U0_OLEEU</name>
<feature type="compositionally biased region" description="Basic and acidic residues" evidence="1">
    <location>
        <begin position="1"/>
        <end position="13"/>
    </location>
</feature>